<dbReference type="Gene3D" id="1.10.10.10">
    <property type="entry name" value="Winged helix-like DNA-binding domain superfamily/Winged helix DNA-binding domain"/>
    <property type="match status" value="1"/>
</dbReference>
<dbReference type="Pfam" id="PF13730">
    <property type="entry name" value="HTH_36"/>
    <property type="match status" value="1"/>
</dbReference>
<evidence type="ECO:0000313" key="1">
    <source>
        <dbReference type="EMBL" id="GAA3722977.1"/>
    </source>
</evidence>
<evidence type="ECO:0000313" key="2">
    <source>
        <dbReference type="Proteomes" id="UP001500523"/>
    </source>
</evidence>
<sequence length="271" mass="29659">MTAITLGQAATLALGGMRARGSERMSTRATAAPRIHITGAPVRRDSIEAGTFEDMFFAVPARGECDRLLRIARVMLDAGRKLKRAARAEGRHLTRSERLVAALGAGAVRIYEELLTLARLNRGRVYPSYDRLAERTGLGRATVARGLAQLEAIGLLVRQRRFRRVEGAGPGPRYAQTSNVYRPTPPAGLPARILAHLPRWMQPAPLPDDEIQREADRQGETQAMLATLSCRDLARATLGGPLGRMLARLGAGIDRRECESHEEPQPMTDSI</sequence>
<dbReference type="EMBL" id="BAABBF010000011">
    <property type="protein sequence ID" value="GAA3722977.1"/>
    <property type="molecule type" value="Genomic_DNA"/>
</dbReference>
<dbReference type="InterPro" id="IPR036390">
    <property type="entry name" value="WH_DNA-bd_sf"/>
</dbReference>
<gene>
    <name evidence="1" type="ORF">GCM10022268_33950</name>
</gene>
<evidence type="ECO:0008006" key="3">
    <source>
        <dbReference type="Google" id="ProtNLM"/>
    </source>
</evidence>
<keyword evidence="2" id="KW-1185">Reference proteome</keyword>
<protein>
    <recommendedName>
        <fullName evidence="3">Helix-turn-helix domain-containing protein</fullName>
    </recommendedName>
</protein>
<proteinExistence type="predicted"/>
<dbReference type="InterPro" id="IPR036388">
    <property type="entry name" value="WH-like_DNA-bd_sf"/>
</dbReference>
<accession>A0ABP7ES59</accession>
<comment type="caution">
    <text evidence="1">The sequence shown here is derived from an EMBL/GenBank/DDBJ whole genome shotgun (WGS) entry which is preliminary data.</text>
</comment>
<organism evidence="1 2">
    <name type="scientific">Sphingomonas cynarae</name>
    <dbReference type="NCBI Taxonomy" id="930197"/>
    <lineage>
        <taxon>Bacteria</taxon>
        <taxon>Pseudomonadati</taxon>
        <taxon>Pseudomonadota</taxon>
        <taxon>Alphaproteobacteria</taxon>
        <taxon>Sphingomonadales</taxon>
        <taxon>Sphingomonadaceae</taxon>
        <taxon>Sphingomonas</taxon>
    </lineage>
</organism>
<reference evidence="2" key="1">
    <citation type="journal article" date="2019" name="Int. J. Syst. Evol. Microbiol.">
        <title>The Global Catalogue of Microorganisms (GCM) 10K type strain sequencing project: providing services to taxonomists for standard genome sequencing and annotation.</title>
        <authorList>
            <consortium name="The Broad Institute Genomics Platform"/>
            <consortium name="The Broad Institute Genome Sequencing Center for Infectious Disease"/>
            <person name="Wu L."/>
            <person name="Ma J."/>
        </authorList>
    </citation>
    <scope>NUCLEOTIDE SEQUENCE [LARGE SCALE GENOMIC DNA]</scope>
    <source>
        <strain evidence="2">JCM 17498</strain>
    </source>
</reference>
<dbReference type="RefSeq" id="WP_344694579.1">
    <property type="nucleotide sequence ID" value="NZ_BAABBF010000011.1"/>
</dbReference>
<dbReference type="SUPFAM" id="SSF46785">
    <property type="entry name" value="Winged helix' DNA-binding domain"/>
    <property type="match status" value="1"/>
</dbReference>
<dbReference type="Proteomes" id="UP001500523">
    <property type="component" value="Unassembled WGS sequence"/>
</dbReference>
<name>A0ABP7ES59_9SPHN</name>